<dbReference type="Proteomes" id="UP000003561">
    <property type="component" value="Unassembled WGS sequence"/>
</dbReference>
<sequence>MLSQKKLVHTHNTIGKITNPRKKIKLGSKKRYAAVVSFLTNTRLRFDGFTADFKENTILSITFWLKIPSSGIPARRGFHLSFI</sequence>
<name>C0FQ73_9FIRM</name>
<dbReference type="AlphaFoldDB" id="C0FQ73"/>
<evidence type="ECO:0000313" key="1">
    <source>
        <dbReference type="EMBL" id="EEG95273.1"/>
    </source>
</evidence>
<organism evidence="1 2">
    <name type="scientific">Roseburia inulinivorans DSM 16841</name>
    <dbReference type="NCBI Taxonomy" id="622312"/>
    <lineage>
        <taxon>Bacteria</taxon>
        <taxon>Bacillati</taxon>
        <taxon>Bacillota</taxon>
        <taxon>Clostridia</taxon>
        <taxon>Lachnospirales</taxon>
        <taxon>Lachnospiraceae</taxon>
        <taxon>Roseburia</taxon>
    </lineage>
</organism>
<dbReference type="EMBL" id="ACFY01000039">
    <property type="protein sequence ID" value="EEG95273.1"/>
    <property type="molecule type" value="Genomic_DNA"/>
</dbReference>
<gene>
    <name evidence="1" type="ORF">ROSEINA2194_00877</name>
</gene>
<proteinExistence type="predicted"/>
<reference evidence="1 2" key="2">
    <citation type="submission" date="2009-03" db="EMBL/GenBank/DDBJ databases">
        <title>Draft genome sequence of Roseburia inulinivorans (DSM 16841).</title>
        <authorList>
            <person name="Sudarsanam P."/>
            <person name="Ley R."/>
            <person name="Guruge J."/>
            <person name="Turnbaugh P.J."/>
            <person name="Mahowald M."/>
            <person name="Liep D."/>
            <person name="Gordon J."/>
        </authorList>
    </citation>
    <scope>NUCLEOTIDE SEQUENCE [LARGE SCALE GENOMIC DNA]</scope>
    <source>
        <strain evidence="1 2">DSM 16841</strain>
    </source>
</reference>
<evidence type="ECO:0000313" key="2">
    <source>
        <dbReference type="Proteomes" id="UP000003561"/>
    </source>
</evidence>
<protein>
    <submittedName>
        <fullName evidence="1">Uncharacterized protein</fullName>
    </submittedName>
</protein>
<accession>C0FQ73</accession>
<reference evidence="1 2" key="1">
    <citation type="submission" date="2009-02" db="EMBL/GenBank/DDBJ databases">
        <authorList>
            <person name="Fulton L."/>
            <person name="Clifton S."/>
            <person name="Fulton B."/>
            <person name="Xu J."/>
            <person name="Minx P."/>
            <person name="Pepin K.H."/>
            <person name="Johnson M."/>
            <person name="Bhonagiri V."/>
            <person name="Nash W.E."/>
            <person name="Mardis E.R."/>
            <person name="Wilson R.K."/>
        </authorList>
    </citation>
    <scope>NUCLEOTIDE SEQUENCE [LARGE SCALE GENOMIC DNA]</scope>
    <source>
        <strain evidence="1 2">DSM 16841</strain>
    </source>
</reference>
<comment type="caution">
    <text evidence="1">The sequence shown here is derived from an EMBL/GenBank/DDBJ whole genome shotgun (WGS) entry which is preliminary data.</text>
</comment>